<sequence>MLLTEKIREAEYCDVNMELKRADLEQFLGKLAQCGASMKWRDGQGGVILTVATRVQRQEFCFAQKAGRFILTGTFHLHDSGLIHAFQFTLIRAKGCAVIKHFTEGPILISKIKNGEAQSIMELNGPRKKVVYEKPIHVTSEDVLKAFKSAEIAERIPVLRLEMDYELVSLQDALKAQDGEEINRVKARLEELRRELLMYEVFPQKIPGGKQPK</sequence>
<reference evidence="2" key="1">
    <citation type="submission" date="2017-05" db="EMBL/GenBank/DDBJ databases">
        <authorList>
            <person name="Sung H."/>
        </authorList>
    </citation>
    <scope>NUCLEOTIDE SEQUENCE [LARGE SCALE GENOMIC DNA]</scope>
    <source>
        <strain evidence="2">AR23208</strain>
    </source>
</reference>
<protein>
    <submittedName>
        <fullName evidence="1">Uncharacterized protein</fullName>
    </submittedName>
</protein>
<proteinExistence type="predicted"/>
<dbReference type="EMBL" id="CP021434">
    <property type="protein sequence ID" value="ARU60025.1"/>
    <property type="molecule type" value="Genomic_DNA"/>
</dbReference>
<accession>A0A1Y0IKH5</accession>
<gene>
    <name evidence="1" type="ORF">CBW65_02305</name>
</gene>
<organism evidence="1 2">
    <name type="scientific">Tumebacillus avium</name>
    <dbReference type="NCBI Taxonomy" id="1903704"/>
    <lineage>
        <taxon>Bacteria</taxon>
        <taxon>Bacillati</taxon>
        <taxon>Bacillota</taxon>
        <taxon>Bacilli</taxon>
        <taxon>Bacillales</taxon>
        <taxon>Alicyclobacillaceae</taxon>
        <taxon>Tumebacillus</taxon>
    </lineage>
</organism>
<dbReference type="KEGG" id="tum:CBW65_02305"/>
<evidence type="ECO:0000313" key="2">
    <source>
        <dbReference type="Proteomes" id="UP000195437"/>
    </source>
</evidence>
<evidence type="ECO:0000313" key="1">
    <source>
        <dbReference type="EMBL" id="ARU60025.1"/>
    </source>
</evidence>
<dbReference type="Proteomes" id="UP000195437">
    <property type="component" value="Chromosome"/>
</dbReference>
<keyword evidence="2" id="KW-1185">Reference proteome</keyword>
<name>A0A1Y0IKH5_9BACL</name>
<dbReference type="AlphaFoldDB" id="A0A1Y0IKH5"/>